<dbReference type="InterPro" id="IPR000537">
    <property type="entry name" value="UbiA_prenyltransferase"/>
</dbReference>
<accession>A0ABN4GJ36</accession>
<feature type="transmembrane region" description="Helical" evidence="5">
    <location>
        <begin position="95"/>
        <end position="112"/>
    </location>
</feature>
<dbReference type="PANTHER" id="PTHR42723">
    <property type="entry name" value="CHLOROPHYLL SYNTHASE"/>
    <property type="match status" value="1"/>
</dbReference>
<dbReference type="EMBL" id="CP011497">
    <property type="protein sequence ID" value="AKJ11316.1"/>
    <property type="molecule type" value="Genomic_DNA"/>
</dbReference>
<organism evidence="6 7">
    <name type="scientific">Streptomyces incarnatus</name>
    <dbReference type="NCBI Taxonomy" id="665007"/>
    <lineage>
        <taxon>Bacteria</taxon>
        <taxon>Bacillati</taxon>
        <taxon>Actinomycetota</taxon>
        <taxon>Actinomycetes</taxon>
        <taxon>Kitasatosporales</taxon>
        <taxon>Streptomycetaceae</taxon>
        <taxon>Streptomyces</taxon>
    </lineage>
</organism>
<evidence type="ECO:0008006" key="8">
    <source>
        <dbReference type="Google" id="ProtNLM"/>
    </source>
</evidence>
<feature type="transmembrane region" description="Helical" evidence="5">
    <location>
        <begin position="151"/>
        <end position="172"/>
    </location>
</feature>
<keyword evidence="3 5" id="KW-1133">Transmembrane helix</keyword>
<dbReference type="InterPro" id="IPR050475">
    <property type="entry name" value="Prenyltransferase_related"/>
</dbReference>
<feature type="transmembrane region" description="Helical" evidence="5">
    <location>
        <begin position="193"/>
        <end position="214"/>
    </location>
</feature>
<feature type="transmembrane region" description="Helical" evidence="5">
    <location>
        <begin position="72"/>
        <end position="89"/>
    </location>
</feature>
<evidence type="ECO:0000256" key="5">
    <source>
        <dbReference type="SAM" id="Phobius"/>
    </source>
</evidence>
<evidence type="ECO:0000256" key="3">
    <source>
        <dbReference type="ARBA" id="ARBA00022989"/>
    </source>
</evidence>
<dbReference type="Pfam" id="PF01040">
    <property type="entry name" value="UbiA"/>
    <property type="match status" value="1"/>
</dbReference>
<comment type="subcellular location">
    <subcellularLocation>
        <location evidence="1">Membrane</location>
        <topology evidence="1">Multi-pass membrane protein</topology>
    </subcellularLocation>
</comment>
<keyword evidence="7" id="KW-1185">Reference proteome</keyword>
<evidence type="ECO:0000313" key="7">
    <source>
        <dbReference type="Proteomes" id="UP000035366"/>
    </source>
</evidence>
<keyword evidence="2 5" id="KW-0812">Transmembrane</keyword>
<dbReference type="PANTHER" id="PTHR42723:SF1">
    <property type="entry name" value="CHLOROPHYLL SYNTHASE, CHLOROPLASTIC"/>
    <property type="match status" value="1"/>
</dbReference>
<feature type="transmembrane region" description="Helical" evidence="5">
    <location>
        <begin position="119"/>
        <end position="139"/>
    </location>
</feature>
<evidence type="ECO:0000313" key="6">
    <source>
        <dbReference type="EMBL" id="AKJ11316.1"/>
    </source>
</evidence>
<dbReference type="InterPro" id="IPR044878">
    <property type="entry name" value="UbiA_sf"/>
</dbReference>
<feature type="transmembrane region" description="Helical" evidence="5">
    <location>
        <begin position="220"/>
        <end position="241"/>
    </location>
</feature>
<protein>
    <recommendedName>
        <fullName evidence="8">UbiA prenyltransferase</fullName>
    </recommendedName>
</protein>
<evidence type="ECO:0000256" key="4">
    <source>
        <dbReference type="ARBA" id="ARBA00023136"/>
    </source>
</evidence>
<evidence type="ECO:0000256" key="1">
    <source>
        <dbReference type="ARBA" id="ARBA00004141"/>
    </source>
</evidence>
<gene>
    <name evidence="6" type="ORF">ABB07_15150</name>
</gene>
<feature type="transmembrane region" description="Helical" evidence="5">
    <location>
        <begin position="34"/>
        <end position="51"/>
    </location>
</feature>
<sequence length="276" mass="28073">MQVIFLMRFLAGALVSAGGFSALGAPMAEAAAAWVLATLFTYGINGVCDVREDRVNRTGRPIARGALPARTAAVWTWLCAAGSVVLTLLSGSTLLTGYDLLFLLLGYAYSAAPFQLKRSAAGTSGSVLLMGLLTYAAGWTAAGRTLPSGPALAVAVAMSLWMAAVGAVTKDFSHVTGDAAAGRRTSVTAWGDGTARLAGAFGALLVAAGFAAVAVRWPALLGPAASVLAGGAVTVAVLCGTTRGNAARGRTPYRAFMVTQHLVHLALFAALAWTAR</sequence>
<name>A0ABN4GJ36_9ACTN</name>
<proteinExistence type="predicted"/>
<feature type="transmembrane region" description="Helical" evidence="5">
    <location>
        <begin position="253"/>
        <end position="275"/>
    </location>
</feature>
<dbReference type="Proteomes" id="UP000035366">
    <property type="component" value="Chromosome"/>
</dbReference>
<keyword evidence="4 5" id="KW-0472">Membrane</keyword>
<evidence type="ECO:0000256" key="2">
    <source>
        <dbReference type="ARBA" id="ARBA00022692"/>
    </source>
</evidence>
<reference evidence="6 7" key="1">
    <citation type="journal article" date="2015" name="ISME J.">
        <title>Draft Genome Sequence of Streptomyces incarnatus NRRL8089, which Produces the Nucleoside Antibiotic Sinefungin.</title>
        <authorList>
            <person name="Oshima K."/>
            <person name="Hattori M."/>
            <person name="Shimizu H."/>
            <person name="Fukuda K."/>
            <person name="Nemoto M."/>
            <person name="Inagaki K."/>
            <person name="Tamura T."/>
        </authorList>
    </citation>
    <scope>NUCLEOTIDE SEQUENCE [LARGE SCALE GENOMIC DNA]</scope>
    <source>
        <strain evidence="6 7">NRRL 8089</strain>
    </source>
</reference>
<dbReference type="Gene3D" id="1.10.357.140">
    <property type="entry name" value="UbiA prenyltransferase"/>
    <property type="match status" value="1"/>
</dbReference>